<dbReference type="Proteomes" id="UP001596989">
    <property type="component" value="Unassembled WGS sequence"/>
</dbReference>
<dbReference type="InterPro" id="IPR041881">
    <property type="entry name" value="PqqD_sf"/>
</dbReference>
<comment type="caution">
    <text evidence="1">The sequence shown here is derived from an EMBL/GenBank/DDBJ whole genome shotgun (WGS) entry which is preliminary data.</text>
</comment>
<sequence length="105" mass="11541">MISTEKLSLSDRIMACDQNIVSDMGGEKVMLSIQNGNYYNLGSIGGTIWEMIGESTGIAELVDRLLGEYEVNRTECEQQVLDFLNHLRKEGLVLVNGEAASTNQA</sequence>
<dbReference type="EMBL" id="JBHTJZ010000035">
    <property type="protein sequence ID" value="MFD0961418.1"/>
    <property type="molecule type" value="Genomic_DNA"/>
</dbReference>
<dbReference type="RefSeq" id="WP_377566965.1">
    <property type="nucleotide sequence ID" value="NZ_JBHTJZ010000035.1"/>
</dbReference>
<reference evidence="2" key="1">
    <citation type="journal article" date="2019" name="Int. J. Syst. Evol. Microbiol.">
        <title>The Global Catalogue of Microorganisms (GCM) 10K type strain sequencing project: providing services to taxonomists for standard genome sequencing and annotation.</title>
        <authorList>
            <consortium name="The Broad Institute Genomics Platform"/>
            <consortium name="The Broad Institute Genome Sequencing Center for Infectious Disease"/>
            <person name="Wu L."/>
            <person name="Ma J."/>
        </authorList>
    </citation>
    <scope>NUCLEOTIDE SEQUENCE [LARGE SCALE GENOMIC DNA]</scope>
    <source>
        <strain evidence="2">CCUG 59129</strain>
    </source>
</reference>
<evidence type="ECO:0000313" key="2">
    <source>
        <dbReference type="Proteomes" id="UP001596989"/>
    </source>
</evidence>
<evidence type="ECO:0000313" key="1">
    <source>
        <dbReference type="EMBL" id="MFD0961418.1"/>
    </source>
</evidence>
<proteinExistence type="predicted"/>
<dbReference type="Pfam" id="PF05402">
    <property type="entry name" value="PqqD"/>
    <property type="match status" value="1"/>
</dbReference>
<dbReference type="InterPro" id="IPR008792">
    <property type="entry name" value="PQQD"/>
</dbReference>
<dbReference type="Gene3D" id="1.10.10.1150">
    <property type="entry name" value="Coenzyme PQQ synthesis protein D (PqqD)"/>
    <property type="match status" value="1"/>
</dbReference>
<accession>A0ABW3HV52</accession>
<name>A0ABW3HV52_9BACL</name>
<dbReference type="NCBIfam" id="NF033536">
    <property type="entry name" value="lasso_PqqD_Bac"/>
    <property type="match status" value="1"/>
</dbReference>
<protein>
    <submittedName>
        <fullName evidence="1">Lasso peptide biosynthesis PqqD family chaperone</fullName>
    </submittedName>
</protein>
<gene>
    <name evidence="1" type="ORF">ACFQ2I_18865</name>
</gene>
<keyword evidence="2" id="KW-1185">Reference proteome</keyword>
<organism evidence="1 2">
    <name type="scientific">Paenibacillus chungangensis</name>
    <dbReference type="NCBI Taxonomy" id="696535"/>
    <lineage>
        <taxon>Bacteria</taxon>
        <taxon>Bacillati</taxon>
        <taxon>Bacillota</taxon>
        <taxon>Bacilli</taxon>
        <taxon>Bacillales</taxon>
        <taxon>Paenibacillaceae</taxon>
        <taxon>Paenibacillus</taxon>
    </lineage>
</organism>